<sequence>MVNKQKATLVILNRSYWPDMEATGQLLTDLCRDLSRRFDVHVICGQPNRYHAEQQFVQSGIEKHLGVTIHRLSHTRFNKRFPAGRLVNLLSFSWAVERYLKQARLQPDVVVSQTDPFFLPLVGKRYAQRVQAKHCVSLQDLYPDVAQAVGKCRIPGVAGLLRSKLRAVYEAADRLFVVGGCMRERLAAKPWGIARSRLHVIPNWADCAAIRPIDHADNPFRQSIAANDQFVVMHSGNMGLTQQLDRLVRAACDINWPDDAKLILIGSGAAKSKLRTLINQCGAPLGRIELMDYQPREMLAESLSAADLHVASMHPNIAGCLSPSKLYGILAAGRPLLAIGPRETELQRTIGDNDLGWCLDSADPMRIANTVAAAESEFRSNPLQYQARCQRARRLAIRRYDRTVITGRFGDHLEQLAAEEWLETAESLETGPIPRRSRRPVRAQFESVVSPAADKSGQGHASAAVSTLRVDDAQPVSEPPPISESQPTSEERPATACSTPRSSVPGYTGLPNASIDQNPTSLDNR</sequence>
<dbReference type="RefSeq" id="WP_145274076.1">
    <property type="nucleotide sequence ID" value="NZ_CP036272.1"/>
</dbReference>
<dbReference type="GO" id="GO:0016757">
    <property type="term" value="F:glycosyltransferase activity"/>
    <property type="evidence" value="ECO:0007669"/>
    <property type="project" value="InterPro"/>
</dbReference>
<evidence type="ECO:0000313" key="5">
    <source>
        <dbReference type="Proteomes" id="UP000315003"/>
    </source>
</evidence>
<dbReference type="PANTHER" id="PTHR12526:SF638">
    <property type="entry name" value="SPORE COAT PROTEIN SA"/>
    <property type="match status" value="1"/>
</dbReference>
<feature type="domain" description="Glycosyltransferase subfamily 4-like N-terminal" evidence="3">
    <location>
        <begin position="27"/>
        <end position="204"/>
    </location>
</feature>
<gene>
    <name evidence="4" type="ORF">SV7mr_33460</name>
</gene>
<keyword evidence="4" id="KW-0808">Transferase</keyword>
<dbReference type="OrthoDB" id="9811902at2"/>
<dbReference type="Gene3D" id="3.40.50.2000">
    <property type="entry name" value="Glycogen Phosphorylase B"/>
    <property type="match status" value="2"/>
</dbReference>
<dbReference type="CDD" id="cd03794">
    <property type="entry name" value="GT4_WbuB-like"/>
    <property type="match status" value="1"/>
</dbReference>
<dbReference type="SUPFAM" id="SSF53756">
    <property type="entry name" value="UDP-Glycosyltransferase/glycogen phosphorylase"/>
    <property type="match status" value="1"/>
</dbReference>
<evidence type="ECO:0000256" key="1">
    <source>
        <dbReference type="SAM" id="MobiDB-lite"/>
    </source>
</evidence>
<dbReference type="EMBL" id="CP036272">
    <property type="protein sequence ID" value="QDT60819.1"/>
    <property type="molecule type" value="Genomic_DNA"/>
</dbReference>
<dbReference type="PANTHER" id="PTHR12526">
    <property type="entry name" value="GLYCOSYLTRANSFERASE"/>
    <property type="match status" value="1"/>
</dbReference>
<feature type="compositionally biased region" description="Polar residues" evidence="1">
    <location>
        <begin position="514"/>
        <end position="525"/>
    </location>
</feature>
<accession>A0A517SXE8</accession>
<evidence type="ECO:0000313" key="4">
    <source>
        <dbReference type="EMBL" id="QDT60819.1"/>
    </source>
</evidence>
<dbReference type="Pfam" id="PF00534">
    <property type="entry name" value="Glycos_transf_1"/>
    <property type="match status" value="1"/>
</dbReference>
<evidence type="ECO:0000259" key="2">
    <source>
        <dbReference type="Pfam" id="PF00534"/>
    </source>
</evidence>
<dbReference type="AlphaFoldDB" id="A0A517SXE8"/>
<keyword evidence="5" id="KW-1185">Reference proteome</keyword>
<name>A0A517SXE8_9BACT</name>
<organism evidence="4 5">
    <name type="scientific">Stieleria bergensis</name>
    <dbReference type="NCBI Taxonomy" id="2528025"/>
    <lineage>
        <taxon>Bacteria</taxon>
        <taxon>Pseudomonadati</taxon>
        <taxon>Planctomycetota</taxon>
        <taxon>Planctomycetia</taxon>
        <taxon>Pirellulales</taxon>
        <taxon>Pirellulaceae</taxon>
        <taxon>Stieleria</taxon>
    </lineage>
</organism>
<protein>
    <submittedName>
        <fullName evidence="4">Putative glycosyl transferase</fullName>
    </submittedName>
</protein>
<dbReference type="InterPro" id="IPR028098">
    <property type="entry name" value="Glyco_trans_4-like_N"/>
</dbReference>
<feature type="region of interest" description="Disordered" evidence="1">
    <location>
        <begin position="447"/>
        <end position="525"/>
    </location>
</feature>
<feature type="domain" description="Glycosyl transferase family 1" evidence="2">
    <location>
        <begin position="221"/>
        <end position="376"/>
    </location>
</feature>
<evidence type="ECO:0000259" key="3">
    <source>
        <dbReference type="Pfam" id="PF13579"/>
    </source>
</evidence>
<proteinExistence type="predicted"/>
<dbReference type="Pfam" id="PF13579">
    <property type="entry name" value="Glyco_trans_4_4"/>
    <property type="match status" value="1"/>
</dbReference>
<dbReference type="Proteomes" id="UP000315003">
    <property type="component" value="Chromosome"/>
</dbReference>
<dbReference type="InterPro" id="IPR001296">
    <property type="entry name" value="Glyco_trans_1"/>
</dbReference>
<reference evidence="4 5" key="1">
    <citation type="submission" date="2019-02" db="EMBL/GenBank/DDBJ databases">
        <title>Deep-cultivation of Planctomycetes and their phenomic and genomic characterization uncovers novel biology.</title>
        <authorList>
            <person name="Wiegand S."/>
            <person name="Jogler M."/>
            <person name="Boedeker C."/>
            <person name="Pinto D."/>
            <person name="Vollmers J."/>
            <person name="Rivas-Marin E."/>
            <person name="Kohn T."/>
            <person name="Peeters S.H."/>
            <person name="Heuer A."/>
            <person name="Rast P."/>
            <person name="Oberbeckmann S."/>
            <person name="Bunk B."/>
            <person name="Jeske O."/>
            <person name="Meyerdierks A."/>
            <person name="Storesund J.E."/>
            <person name="Kallscheuer N."/>
            <person name="Luecker S."/>
            <person name="Lage O.M."/>
            <person name="Pohl T."/>
            <person name="Merkel B.J."/>
            <person name="Hornburger P."/>
            <person name="Mueller R.-W."/>
            <person name="Bruemmer F."/>
            <person name="Labrenz M."/>
            <person name="Spormann A.M."/>
            <person name="Op den Camp H."/>
            <person name="Overmann J."/>
            <person name="Amann R."/>
            <person name="Jetten M.S.M."/>
            <person name="Mascher T."/>
            <person name="Medema M.H."/>
            <person name="Devos D.P."/>
            <person name="Kaster A.-K."/>
            <person name="Ovreas L."/>
            <person name="Rohde M."/>
            <person name="Galperin M.Y."/>
            <person name="Jogler C."/>
        </authorList>
    </citation>
    <scope>NUCLEOTIDE SEQUENCE [LARGE SCALE GENOMIC DNA]</scope>
    <source>
        <strain evidence="4 5">SV_7m_r</strain>
    </source>
</reference>